<dbReference type="Gene3D" id="3.30.530.20">
    <property type="match status" value="1"/>
</dbReference>
<evidence type="ECO:0000259" key="2">
    <source>
        <dbReference type="PROSITE" id="PS50848"/>
    </source>
</evidence>
<gene>
    <name evidence="3" type="ORF">HCU74_06520</name>
</gene>
<dbReference type="Pfam" id="PF01852">
    <property type="entry name" value="START"/>
    <property type="match status" value="1"/>
</dbReference>
<dbReference type="RefSeq" id="WP_168449604.1">
    <property type="nucleotide sequence ID" value="NZ_JAAWWK010000002.1"/>
</dbReference>
<dbReference type="PIRSF" id="PIRSF039033">
    <property type="entry name" value="START_dom"/>
    <property type="match status" value="1"/>
</dbReference>
<dbReference type="InterPro" id="IPR002913">
    <property type="entry name" value="START_lipid-bd_dom"/>
</dbReference>
<accession>A0ABX1GD26</accession>
<keyword evidence="1" id="KW-0732">Signal</keyword>
<proteinExistence type="predicted"/>
<protein>
    <submittedName>
        <fullName evidence="3">START domain-containing protein</fullName>
    </submittedName>
</protein>
<dbReference type="InterPro" id="IPR028347">
    <property type="entry name" value="START_dom_prot"/>
</dbReference>
<dbReference type="CDD" id="cd08876">
    <property type="entry name" value="START_1"/>
    <property type="match status" value="1"/>
</dbReference>
<organism evidence="3 4">
    <name type="scientific">Spongiibacter thalassae</name>
    <dbReference type="NCBI Taxonomy" id="2721624"/>
    <lineage>
        <taxon>Bacteria</taxon>
        <taxon>Pseudomonadati</taxon>
        <taxon>Pseudomonadota</taxon>
        <taxon>Gammaproteobacteria</taxon>
        <taxon>Cellvibrionales</taxon>
        <taxon>Spongiibacteraceae</taxon>
        <taxon>Spongiibacter</taxon>
    </lineage>
</organism>
<reference evidence="3 4" key="1">
    <citation type="submission" date="2020-04" db="EMBL/GenBank/DDBJ databases">
        <authorList>
            <person name="Yoon J."/>
        </authorList>
    </citation>
    <scope>NUCLEOTIDE SEQUENCE [LARGE SCALE GENOMIC DNA]</scope>
    <source>
        <strain evidence="3 4">KMU-166</strain>
    </source>
</reference>
<evidence type="ECO:0000313" key="4">
    <source>
        <dbReference type="Proteomes" id="UP000765845"/>
    </source>
</evidence>
<keyword evidence="4" id="KW-1185">Reference proteome</keyword>
<evidence type="ECO:0000313" key="3">
    <source>
        <dbReference type="EMBL" id="NKI17074.1"/>
    </source>
</evidence>
<dbReference type="SUPFAM" id="SSF55961">
    <property type="entry name" value="Bet v1-like"/>
    <property type="match status" value="1"/>
</dbReference>
<feature type="chain" id="PRO_5047544140" evidence="1">
    <location>
        <begin position="25"/>
        <end position="224"/>
    </location>
</feature>
<comment type="caution">
    <text evidence="3">The sequence shown here is derived from an EMBL/GenBank/DDBJ whole genome shotgun (WGS) entry which is preliminary data.</text>
</comment>
<dbReference type="InterPro" id="IPR023393">
    <property type="entry name" value="START-like_dom_sf"/>
</dbReference>
<dbReference type="EMBL" id="JAAWWK010000002">
    <property type="protein sequence ID" value="NKI17074.1"/>
    <property type="molecule type" value="Genomic_DNA"/>
</dbReference>
<feature type="signal peptide" evidence="1">
    <location>
        <begin position="1"/>
        <end position="24"/>
    </location>
</feature>
<name>A0ABX1GD26_9GAMM</name>
<sequence length="224" mass="25307">MLSLVARYLIFSFLCLLNAMQLHAEAPKWREEQNKDGIRVATASREGSPYRAFRGEVVIDAGLNSLMAVLDDTDGFTRWMFNCKEARLIYKPSLLDRYQYLVNDFPWPAADREMLIRNRISQDPETRVVSVSLEAYAAESLPESVRGRLPAGKGLVRVEELAGHFVLTPLADSRTAVEFQLHLDPNGDLPAGIVNALIVENPYETLKGLRELATLPKYQHFNPF</sequence>
<feature type="domain" description="START" evidence="2">
    <location>
        <begin position="24"/>
        <end position="211"/>
    </location>
</feature>
<evidence type="ECO:0000256" key="1">
    <source>
        <dbReference type="SAM" id="SignalP"/>
    </source>
</evidence>
<dbReference type="Proteomes" id="UP000765845">
    <property type="component" value="Unassembled WGS sequence"/>
</dbReference>
<dbReference type="PROSITE" id="PS50848">
    <property type="entry name" value="START"/>
    <property type="match status" value="1"/>
</dbReference>